<dbReference type="SUPFAM" id="SSF53098">
    <property type="entry name" value="Ribonuclease H-like"/>
    <property type="match status" value="1"/>
</dbReference>
<dbReference type="PANTHER" id="PTHR35004">
    <property type="entry name" value="TRANSPOSASE RV3428C-RELATED"/>
    <property type="match status" value="1"/>
</dbReference>
<keyword evidence="4" id="KW-1185">Reference proteome</keyword>
<dbReference type="InterPro" id="IPR012337">
    <property type="entry name" value="RNaseH-like_sf"/>
</dbReference>
<dbReference type="InterPro" id="IPR036397">
    <property type="entry name" value="RNaseH_sf"/>
</dbReference>
<dbReference type="RefSeq" id="WP_097071759.1">
    <property type="nucleotide sequence ID" value="NZ_OBMQ01000001.1"/>
</dbReference>
<dbReference type="InterPro" id="IPR054353">
    <property type="entry name" value="IstA-like_C"/>
</dbReference>
<dbReference type="Pfam" id="PF22483">
    <property type="entry name" value="Mu-transpos_C_2"/>
    <property type="match status" value="1"/>
</dbReference>
<evidence type="ECO:0000259" key="2">
    <source>
        <dbReference type="PROSITE" id="PS50994"/>
    </source>
</evidence>
<organism evidence="3 4">
    <name type="scientific">Ureibacillus xyleni</name>
    <dbReference type="NCBI Taxonomy" id="614648"/>
    <lineage>
        <taxon>Bacteria</taxon>
        <taxon>Bacillati</taxon>
        <taxon>Bacillota</taxon>
        <taxon>Bacilli</taxon>
        <taxon>Bacillales</taxon>
        <taxon>Caryophanaceae</taxon>
        <taxon>Ureibacillus</taxon>
    </lineage>
</organism>
<dbReference type="Gene3D" id="3.30.420.10">
    <property type="entry name" value="Ribonuclease H-like superfamily/Ribonuclease H"/>
    <property type="match status" value="1"/>
</dbReference>
<dbReference type="OrthoDB" id="92877at2"/>
<dbReference type="EMBL" id="OBMQ01000001">
    <property type="protein sequence ID" value="SOB90503.1"/>
    <property type="molecule type" value="Genomic_DNA"/>
</dbReference>
<dbReference type="PANTHER" id="PTHR35004:SF7">
    <property type="entry name" value="INTEGRASE PROTEIN"/>
    <property type="match status" value="1"/>
</dbReference>
<sequence>MTLPLHTITQIQQLTFHGLSQRAVAAMIEHTVATVNKYSKLMRYYAEDNIRLSHYYCRCLLAQNSHLTIEEFEHFLKQELKLSLKKRQIKEIINEEKMRLYVKHLDLCYKPGEAAQFDWGTIQLMIGNTKKRICLAVFSFPYSNYRFYYATASMSNESFLEAFQAFITHIGSVPPVLIIDNMRIAIQYSEGKRRLTTLFQQLEQHYGMKIKPCTPHRPNQKGNVENAVRTIKEHLKTVGTYKTEKQLMKYIKQWNEALNQQPHHEKNDIIINLHQHEKTTLLPIPKKPFVYYESKQCKVYKNGTIRFQTNTYSIPEQYSGQTVEVSFSKTTIYIKNKEGNIIAKYCKDGNKRKRHYRIWHMLNKI</sequence>
<dbReference type="PROSITE" id="PS50994">
    <property type="entry name" value="INTEGRASE"/>
    <property type="match status" value="1"/>
</dbReference>
<name>A0A285R8R8_9BACL</name>
<dbReference type="AlphaFoldDB" id="A0A285R8R8"/>
<evidence type="ECO:0000313" key="4">
    <source>
        <dbReference type="Proteomes" id="UP000219636"/>
    </source>
</evidence>
<accession>A0A285R8R8</accession>
<dbReference type="GO" id="GO:0015074">
    <property type="term" value="P:DNA integration"/>
    <property type="evidence" value="ECO:0007669"/>
    <property type="project" value="InterPro"/>
</dbReference>
<protein>
    <submittedName>
        <fullName evidence="3">Integrase-like protein</fullName>
    </submittedName>
</protein>
<feature type="domain" description="Integrase catalytic" evidence="2">
    <location>
        <begin position="107"/>
        <end position="291"/>
    </location>
</feature>
<dbReference type="InterPro" id="IPR001584">
    <property type="entry name" value="Integrase_cat-core"/>
</dbReference>
<dbReference type="Proteomes" id="UP000219636">
    <property type="component" value="Unassembled WGS sequence"/>
</dbReference>
<gene>
    <name evidence="3" type="ORF">SAMN05880501_101171</name>
</gene>
<comment type="similarity">
    <text evidence="1">Belongs to the transposase IS21/IS408/IS1162 family.</text>
</comment>
<reference evidence="4" key="1">
    <citation type="submission" date="2017-08" db="EMBL/GenBank/DDBJ databases">
        <authorList>
            <person name="Varghese N."/>
            <person name="Submissions S."/>
        </authorList>
    </citation>
    <scope>NUCLEOTIDE SEQUENCE [LARGE SCALE GENOMIC DNA]</scope>
    <source>
        <strain evidence="4">JC22</strain>
    </source>
</reference>
<evidence type="ECO:0000313" key="3">
    <source>
        <dbReference type="EMBL" id="SOB90503.1"/>
    </source>
</evidence>
<evidence type="ECO:0000256" key="1">
    <source>
        <dbReference type="ARBA" id="ARBA00009277"/>
    </source>
</evidence>
<proteinExistence type="inferred from homology"/>
<dbReference type="GO" id="GO:0003676">
    <property type="term" value="F:nucleic acid binding"/>
    <property type="evidence" value="ECO:0007669"/>
    <property type="project" value="InterPro"/>
</dbReference>